<dbReference type="AlphaFoldDB" id="A0A852VED6"/>
<organism evidence="1 2">
    <name type="scientific">Streptosporangium sandarakinum</name>
    <dbReference type="NCBI Taxonomy" id="1260955"/>
    <lineage>
        <taxon>Bacteria</taxon>
        <taxon>Bacillati</taxon>
        <taxon>Actinomycetota</taxon>
        <taxon>Actinomycetes</taxon>
        <taxon>Streptosporangiales</taxon>
        <taxon>Streptosporangiaceae</taxon>
        <taxon>Streptosporangium</taxon>
    </lineage>
</organism>
<proteinExistence type="predicted"/>
<dbReference type="Proteomes" id="UP000576393">
    <property type="component" value="Unassembled WGS sequence"/>
</dbReference>
<comment type="caution">
    <text evidence="1">The sequence shown here is derived from an EMBL/GenBank/DDBJ whole genome shotgun (WGS) entry which is preliminary data.</text>
</comment>
<name>A0A852VED6_9ACTN</name>
<sequence>MIVDYAHIRAAEIGGPRYDARMTDDERRDVSNIMLFCPPHHDMVDDRPDWYSVEMLLRWKTQREAAPHEALERLREVTPAGLRSIVAESLEDHDERMLEVLDRLQRSDKEAAALMRGLVDELTEAYSLLKRRALDPVVVEEFSRATKTLREIAGKGQLSEFAQAVRTLARRFPNGLQ</sequence>
<protein>
    <recommendedName>
        <fullName evidence="3">HNH endonuclease</fullName>
    </recommendedName>
</protein>
<gene>
    <name evidence="1" type="ORF">HDA43_006797</name>
</gene>
<accession>A0A852VED6</accession>
<evidence type="ECO:0008006" key="3">
    <source>
        <dbReference type="Google" id="ProtNLM"/>
    </source>
</evidence>
<keyword evidence="2" id="KW-1185">Reference proteome</keyword>
<dbReference type="EMBL" id="JACCCO010000004">
    <property type="protein sequence ID" value="NYF44555.1"/>
    <property type="molecule type" value="Genomic_DNA"/>
</dbReference>
<reference evidence="1 2" key="1">
    <citation type="submission" date="2020-07" db="EMBL/GenBank/DDBJ databases">
        <title>Sequencing the genomes of 1000 actinobacteria strains.</title>
        <authorList>
            <person name="Klenk H.-P."/>
        </authorList>
    </citation>
    <scope>NUCLEOTIDE SEQUENCE [LARGE SCALE GENOMIC DNA]</scope>
    <source>
        <strain evidence="1 2">DSM 45763</strain>
    </source>
</reference>
<evidence type="ECO:0000313" key="1">
    <source>
        <dbReference type="EMBL" id="NYF44555.1"/>
    </source>
</evidence>
<evidence type="ECO:0000313" key="2">
    <source>
        <dbReference type="Proteomes" id="UP000576393"/>
    </source>
</evidence>
<dbReference type="RefSeq" id="WP_179828975.1">
    <property type="nucleotide sequence ID" value="NZ_JACCCO010000004.1"/>
</dbReference>